<dbReference type="Pfam" id="PF00156">
    <property type="entry name" value="Pribosyltran"/>
    <property type="match status" value="1"/>
</dbReference>
<proteinExistence type="predicted"/>
<evidence type="ECO:0000313" key="3">
    <source>
        <dbReference type="Proteomes" id="UP001596099"/>
    </source>
</evidence>
<reference evidence="2 3" key="1">
    <citation type="journal article" date="2019" name="Int. J. Syst. Evol. Microbiol.">
        <title>The Global Catalogue of Microorganisms (GCM) 10K type strain sequencing project: providing services to taxonomists for standard genome sequencing and annotation.</title>
        <authorList>
            <consortium name="The Broad Institute Genomics Platform"/>
            <consortium name="The Broad Institute Genome Sequencing Center for Infectious Disease"/>
            <person name="Wu L."/>
            <person name="Ma J."/>
        </authorList>
    </citation>
    <scope>NUCLEOTIDE SEQUENCE [LARGE SCALE GENOMIC DNA]</scope>
    <source>
        <strain evidence="2 3">CGMCC 1.12543</strain>
    </source>
</reference>
<name>A0ABD5RIR1_9EURY</name>
<dbReference type="InterPro" id="IPR029057">
    <property type="entry name" value="PRTase-like"/>
</dbReference>
<dbReference type="EMBL" id="JBHSQH010000001">
    <property type="protein sequence ID" value="MFC5970447.1"/>
    <property type="molecule type" value="Genomic_DNA"/>
</dbReference>
<protein>
    <submittedName>
        <fullName evidence="2">Phosphoribosyltransferase</fullName>
    </submittedName>
</protein>
<gene>
    <name evidence="2" type="ORF">ACFPYI_03810</name>
</gene>
<evidence type="ECO:0000313" key="2">
    <source>
        <dbReference type="EMBL" id="MFC5970447.1"/>
    </source>
</evidence>
<dbReference type="Proteomes" id="UP001596099">
    <property type="component" value="Unassembled WGS sequence"/>
</dbReference>
<dbReference type="Gene3D" id="3.40.50.2020">
    <property type="match status" value="1"/>
</dbReference>
<dbReference type="RefSeq" id="WP_247419602.1">
    <property type="nucleotide sequence ID" value="NZ_JALLGW010000002.1"/>
</dbReference>
<dbReference type="InterPro" id="IPR000836">
    <property type="entry name" value="PRTase_dom"/>
</dbReference>
<accession>A0ABD5RIR1</accession>
<sequence length="207" mass="21868">MFTDRTDGGERLGRLLLDRGVDADVVLAIPRGGLPVGRAVSDALSLPLDVVVARKLGAPGNPELAVGAVGAEGALWLNEDLLDHIGVTDGYLERERERQTSVVREKLDRYRAGRPPLDLDGKTVLVVDDGLATGATAIACVRTVRAAGADRVVVAVPVAPPETVDRLRSVADEVVAVETPGRFGAVGAFYRSFAQVSDDEARGYLDT</sequence>
<dbReference type="SUPFAM" id="SSF53271">
    <property type="entry name" value="PRTase-like"/>
    <property type="match status" value="1"/>
</dbReference>
<feature type="domain" description="Phosphoribosyltransferase" evidence="1">
    <location>
        <begin position="23"/>
        <end position="177"/>
    </location>
</feature>
<dbReference type="CDD" id="cd06223">
    <property type="entry name" value="PRTases_typeI"/>
    <property type="match status" value="1"/>
</dbReference>
<keyword evidence="3" id="KW-1185">Reference proteome</keyword>
<comment type="caution">
    <text evidence="2">The sequence shown here is derived from an EMBL/GenBank/DDBJ whole genome shotgun (WGS) entry which is preliminary data.</text>
</comment>
<keyword evidence="2" id="KW-0808">Transferase</keyword>
<evidence type="ECO:0000259" key="1">
    <source>
        <dbReference type="Pfam" id="PF00156"/>
    </source>
</evidence>
<dbReference type="GO" id="GO:0016757">
    <property type="term" value="F:glycosyltransferase activity"/>
    <property type="evidence" value="ECO:0007669"/>
    <property type="project" value="UniProtKB-KW"/>
</dbReference>
<organism evidence="2 3">
    <name type="scientific">Halomarina salina</name>
    <dbReference type="NCBI Taxonomy" id="1872699"/>
    <lineage>
        <taxon>Archaea</taxon>
        <taxon>Methanobacteriati</taxon>
        <taxon>Methanobacteriota</taxon>
        <taxon>Stenosarchaea group</taxon>
        <taxon>Halobacteria</taxon>
        <taxon>Halobacteriales</taxon>
        <taxon>Natronomonadaceae</taxon>
        <taxon>Halomarina</taxon>
    </lineage>
</organism>
<dbReference type="AlphaFoldDB" id="A0ABD5RIR1"/>
<keyword evidence="2" id="KW-0328">Glycosyltransferase</keyword>
<dbReference type="Gene3D" id="3.30.1310.20">
    <property type="entry name" value="PRTase-like"/>
    <property type="match status" value="1"/>
</dbReference>